<evidence type="ECO:0000256" key="17">
    <source>
        <dbReference type="SAM" id="Coils"/>
    </source>
</evidence>
<evidence type="ECO:0000313" key="19">
    <source>
        <dbReference type="Proteomes" id="UP000249239"/>
    </source>
</evidence>
<evidence type="ECO:0000256" key="10">
    <source>
        <dbReference type="ARBA" id="ARBA00023310"/>
    </source>
</evidence>
<dbReference type="GO" id="GO:0045259">
    <property type="term" value="C:proton-transporting ATP synthase complex"/>
    <property type="evidence" value="ECO:0007669"/>
    <property type="project" value="UniProtKB-KW"/>
</dbReference>
<protein>
    <recommendedName>
        <fullName evidence="15">ATP synthase subunit b</fullName>
    </recommendedName>
    <alternativeName>
        <fullName evidence="15">ATP synthase F(0) sector subunit b</fullName>
    </alternativeName>
    <alternativeName>
        <fullName evidence="15">ATPase subunit I</fullName>
    </alternativeName>
    <alternativeName>
        <fullName evidence="15">F-type ATPase subunit b</fullName>
        <shortName evidence="15">F-ATPase subunit b</shortName>
    </alternativeName>
</protein>
<keyword evidence="3 15" id="KW-1003">Cell membrane</keyword>
<dbReference type="InterPro" id="IPR050059">
    <property type="entry name" value="ATP_synthase_B_chain"/>
</dbReference>
<keyword evidence="9 15" id="KW-0472">Membrane</keyword>
<dbReference type="InterPro" id="IPR005864">
    <property type="entry name" value="ATP_synth_F0_bsu_bac"/>
</dbReference>
<dbReference type="SUPFAM" id="SSF81573">
    <property type="entry name" value="F1F0 ATP synthase subunit B, membrane domain"/>
    <property type="match status" value="1"/>
</dbReference>
<keyword evidence="5 15" id="KW-0812">Transmembrane</keyword>
<evidence type="ECO:0000256" key="9">
    <source>
        <dbReference type="ARBA" id="ARBA00023136"/>
    </source>
</evidence>
<evidence type="ECO:0000256" key="3">
    <source>
        <dbReference type="ARBA" id="ARBA00022475"/>
    </source>
</evidence>
<feature type="coiled-coil region" evidence="17">
    <location>
        <begin position="51"/>
        <end position="103"/>
    </location>
</feature>
<evidence type="ECO:0000256" key="11">
    <source>
        <dbReference type="ARBA" id="ARBA00025198"/>
    </source>
</evidence>
<organism evidence="18 19">
    <name type="scientific">Breznakibacter xylanolyticus</name>
    <dbReference type="NCBI Taxonomy" id="990"/>
    <lineage>
        <taxon>Bacteria</taxon>
        <taxon>Pseudomonadati</taxon>
        <taxon>Bacteroidota</taxon>
        <taxon>Bacteroidia</taxon>
        <taxon>Marinilabiliales</taxon>
        <taxon>Marinilabiliaceae</taxon>
        <taxon>Breznakibacter</taxon>
    </lineage>
</organism>
<dbReference type="InterPro" id="IPR028987">
    <property type="entry name" value="ATP_synth_B-like_membr_sf"/>
</dbReference>
<dbReference type="GO" id="GO:0005886">
    <property type="term" value="C:plasma membrane"/>
    <property type="evidence" value="ECO:0007669"/>
    <property type="project" value="UniProtKB-SubCell"/>
</dbReference>
<evidence type="ECO:0000256" key="4">
    <source>
        <dbReference type="ARBA" id="ARBA00022547"/>
    </source>
</evidence>
<keyword evidence="19" id="KW-1185">Reference proteome</keyword>
<evidence type="ECO:0000256" key="2">
    <source>
        <dbReference type="ARBA" id="ARBA00022448"/>
    </source>
</evidence>
<keyword evidence="4 15" id="KW-0138">CF(0)</keyword>
<keyword evidence="17" id="KW-0175">Coiled coil</keyword>
<evidence type="ECO:0000256" key="15">
    <source>
        <dbReference type="HAMAP-Rule" id="MF_01398"/>
    </source>
</evidence>
<dbReference type="Gene3D" id="1.20.5.620">
    <property type="entry name" value="F1F0 ATP synthase subunit B, membrane domain"/>
    <property type="match status" value="1"/>
</dbReference>
<evidence type="ECO:0000256" key="1">
    <source>
        <dbReference type="ARBA" id="ARBA00005513"/>
    </source>
</evidence>
<comment type="function">
    <text evidence="11 15">F(1)F(0) ATP synthase produces ATP from ADP in the presence of a proton or sodium gradient. F-type ATPases consist of two structural domains, F(1) containing the extramembraneous catalytic core and F(0) containing the membrane proton channel, linked together by a central stalk and a peripheral stalk. During catalysis, ATP synthesis in the catalytic domain of F(1) is coupled via a rotary mechanism of the central stalk subunits to proton translocation.</text>
</comment>
<comment type="similarity">
    <text evidence="1 15 16">Belongs to the ATPase B chain family.</text>
</comment>
<dbReference type="EMBL" id="QKZK01000012">
    <property type="protein sequence ID" value="PZX16756.1"/>
    <property type="molecule type" value="Genomic_DNA"/>
</dbReference>
<evidence type="ECO:0000256" key="7">
    <source>
        <dbReference type="ARBA" id="ARBA00022989"/>
    </source>
</evidence>
<evidence type="ECO:0000256" key="6">
    <source>
        <dbReference type="ARBA" id="ARBA00022781"/>
    </source>
</evidence>
<evidence type="ECO:0000256" key="14">
    <source>
        <dbReference type="ARBA" id="ARBA00037847"/>
    </source>
</evidence>
<dbReference type="CDD" id="cd06503">
    <property type="entry name" value="ATP-synt_Fo_b"/>
    <property type="match status" value="1"/>
</dbReference>
<dbReference type="GO" id="GO:0012505">
    <property type="term" value="C:endomembrane system"/>
    <property type="evidence" value="ECO:0007669"/>
    <property type="project" value="UniProtKB-SubCell"/>
</dbReference>
<dbReference type="PANTHER" id="PTHR33445:SF1">
    <property type="entry name" value="ATP SYNTHASE SUBUNIT B"/>
    <property type="match status" value="1"/>
</dbReference>
<sequence>MNLLTPEPGLLIWSSVSFLILLFLLTKYAWKPIIHALRVREETIAYSLREAERARQEMVNIEKTQKQILDQARVERDEMIKEAKEIRDKLVMEARDVAKLEAQKILSAAKSQLEQDKRAAIEDLKKQVALLSVDIASRLLQQELSDPEKQKGLIKNYLNEATFN</sequence>
<keyword evidence="6 15" id="KW-0375">Hydrogen ion transport</keyword>
<evidence type="ECO:0000256" key="16">
    <source>
        <dbReference type="RuleBase" id="RU003848"/>
    </source>
</evidence>
<dbReference type="RefSeq" id="WP_111445640.1">
    <property type="nucleotide sequence ID" value="NZ_QKZK01000012.1"/>
</dbReference>
<proteinExistence type="inferred from homology"/>
<accession>A0A2W7NTU9</accession>
<comment type="caution">
    <text evidence="18">The sequence shown here is derived from an EMBL/GenBank/DDBJ whole genome shotgun (WGS) entry which is preliminary data.</text>
</comment>
<evidence type="ECO:0000256" key="8">
    <source>
        <dbReference type="ARBA" id="ARBA00023065"/>
    </source>
</evidence>
<dbReference type="HAMAP" id="MF_01398">
    <property type="entry name" value="ATP_synth_b_bprime"/>
    <property type="match status" value="1"/>
</dbReference>
<keyword evidence="8 15" id="KW-0406">Ion transport</keyword>
<dbReference type="GO" id="GO:0046961">
    <property type="term" value="F:proton-transporting ATPase activity, rotational mechanism"/>
    <property type="evidence" value="ECO:0007669"/>
    <property type="project" value="TreeGrafter"/>
</dbReference>
<evidence type="ECO:0000256" key="12">
    <source>
        <dbReference type="ARBA" id="ARBA00025614"/>
    </source>
</evidence>
<gene>
    <name evidence="15" type="primary">atpF</name>
    <name evidence="18" type="ORF">LX69_01826</name>
</gene>
<dbReference type="GO" id="GO:0046933">
    <property type="term" value="F:proton-transporting ATP synthase activity, rotational mechanism"/>
    <property type="evidence" value="ECO:0007669"/>
    <property type="project" value="UniProtKB-UniRule"/>
</dbReference>
<keyword evidence="10 15" id="KW-0066">ATP synthesis</keyword>
<evidence type="ECO:0000256" key="5">
    <source>
        <dbReference type="ARBA" id="ARBA00022692"/>
    </source>
</evidence>
<dbReference type="Proteomes" id="UP000249239">
    <property type="component" value="Unassembled WGS sequence"/>
</dbReference>
<dbReference type="Pfam" id="PF00430">
    <property type="entry name" value="ATP-synt_B"/>
    <property type="match status" value="1"/>
</dbReference>
<name>A0A2W7NTU9_9BACT</name>
<dbReference type="PANTHER" id="PTHR33445">
    <property type="entry name" value="ATP SYNTHASE SUBUNIT B', CHLOROPLASTIC"/>
    <property type="match status" value="1"/>
</dbReference>
<dbReference type="OrthoDB" id="9795289at2"/>
<evidence type="ECO:0000313" key="18">
    <source>
        <dbReference type="EMBL" id="PZX16756.1"/>
    </source>
</evidence>
<comment type="subunit">
    <text evidence="15">F-type ATPases have 2 components, F(1) - the catalytic core - and F(0) - the membrane proton channel. F(1) has five subunits: alpha(3), beta(3), gamma(1), delta(1), epsilon(1). F(0) has three main subunits: a(1), b(2) and c(10-14). The alpha and beta chains form an alternating ring which encloses part of the gamma chain. F(1) is attached to F(0) by a central stalk formed by the gamma and epsilon chains, while a peripheral stalk is formed by the delta and b chains.</text>
</comment>
<comment type="subcellular location">
    <subcellularLocation>
        <location evidence="15">Cell membrane</location>
        <topology evidence="15">Single-pass membrane protein</topology>
    </subcellularLocation>
    <subcellularLocation>
        <location evidence="14">Endomembrane system</location>
        <topology evidence="14">Single-pass membrane protein</topology>
    </subcellularLocation>
</comment>
<dbReference type="InterPro" id="IPR002146">
    <property type="entry name" value="ATP_synth_b/b'su_bac/chlpt"/>
</dbReference>
<evidence type="ECO:0000256" key="13">
    <source>
        <dbReference type="ARBA" id="ARBA00026054"/>
    </source>
</evidence>
<keyword evidence="2 15" id="KW-0813">Transport</keyword>
<comment type="subunit">
    <text evidence="13">F-type ATPases have 2 components, F(1) - the catalytic core - and F(0) - the membrane proton channel. F(1) has five subunits: alpha(3), beta(3), gamma(1), delta(1), epsilon(1). F(0) has four main subunits: a(1), b(2) and c(10-14). The alpha and beta chains form an alternating ring which encloses part of the gamma chain. F(1) is attached to F(0) by a central stalk formed by the gamma and epsilon chains, while a peripheral stalk is formed by the delta and b chains.</text>
</comment>
<dbReference type="NCBIfam" id="TIGR01144">
    <property type="entry name" value="ATP_synt_b"/>
    <property type="match status" value="1"/>
</dbReference>
<reference evidence="18 19" key="1">
    <citation type="submission" date="2018-06" db="EMBL/GenBank/DDBJ databases">
        <title>Genomic Encyclopedia of Archaeal and Bacterial Type Strains, Phase II (KMG-II): from individual species to whole genera.</title>
        <authorList>
            <person name="Goeker M."/>
        </authorList>
    </citation>
    <scope>NUCLEOTIDE SEQUENCE [LARGE SCALE GENOMIC DNA]</scope>
    <source>
        <strain evidence="18 19">DSM 6779</strain>
    </source>
</reference>
<dbReference type="AlphaFoldDB" id="A0A2W7NTU9"/>
<keyword evidence="7 15" id="KW-1133">Transmembrane helix</keyword>
<comment type="function">
    <text evidence="12">Component of the F(0) channel, it forms part of the peripheral stalk, linking F(1) to F(0). The b'-subunit is a diverged and duplicated form of b found in plants and photosynthetic bacteria.</text>
</comment>
<feature type="transmembrane region" description="Helical" evidence="15">
    <location>
        <begin position="12"/>
        <end position="30"/>
    </location>
</feature>